<feature type="domain" description="Acyltransferase 3" evidence="2">
    <location>
        <begin position="18"/>
        <end position="355"/>
    </location>
</feature>
<dbReference type="Pfam" id="PF01757">
    <property type="entry name" value="Acyl_transf_3"/>
    <property type="match status" value="1"/>
</dbReference>
<feature type="transmembrane region" description="Helical" evidence="1">
    <location>
        <begin position="59"/>
        <end position="84"/>
    </location>
</feature>
<feature type="transmembrane region" description="Helical" evidence="1">
    <location>
        <begin position="258"/>
        <end position="275"/>
    </location>
</feature>
<keyword evidence="1" id="KW-0472">Membrane</keyword>
<dbReference type="AlphaFoldDB" id="A0A9W6HJY9"/>
<gene>
    <name evidence="3" type="ORF">GCM10017591_07310</name>
</gene>
<name>A0A9W6HJY9_9MICO</name>
<evidence type="ECO:0000256" key="1">
    <source>
        <dbReference type="SAM" id="Phobius"/>
    </source>
</evidence>
<keyword evidence="1" id="KW-1133">Transmembrane helix</keyword>
<comment type="caution">
    <text evidence="3">The sequence shown here is derived from an EMBL/GenBank/DDBJ whole genome shotgun (WGS) entry which is preliminary data.</text>
</comment>
<feature type="transmembrane region" description="Helical" evidence="1">
    <location>
        <begin position="20"/>
        <end position="39"/>
    </location>
</feature>
<reference evidence="3" key="2">
    <citation type="submission" date="2023-01" db="EMBL/GenBank/DDBJ databases">
        <authorList>
            <person name="Sun Q."/>
            <person name="Evtushenko L."/>
        </authorList>
    </citation>
    <scope>NUCLEOTIDE SEQUENCE</scope>
    <source>
        <strain evidence="3">VKM Ac-1940</strain>
    </source>
</reference>
<feature type="transmembrane region" description="Helical" evidence="1">
    <location>
        <begin position="332"/>
        <end position="354"/>
    </location>
</feature>
<dbReference type="EMBL" id="BSER01000003">
    <property type="protein sequence ID" value="GLJ94670.1"/>
    <property type="molecule type" value="Genomic_DNA"/>
</dbReference>
<keyword evidence="1" id="KW-0812">Transmembrane</keyword>
<feature type="transmembrane region" description="Helical" evidence="1">
    <location>
        <begin position="194"/>
        <end position="212"/>
    </location>
</feature>
<evidence type="ECO:0000313" key="3">
    <source>
        <dbReference type="EMBL" id="GLJ94670.1"/>
    </source>
</evidence>
<dbReference type="Proteomes" id="UP001142291">
    <property type="component" value="Unassembled WGS sequence"/>
</dbReference>
<keyword evidence="4" id="KW-1185">Reference proteome</keyword>
<sequence>MDSPARPALDLSRRDLTLDLARVTCVVFVIVVHLLQVGIGTDEQGALVTSRPAEDQPWFAAATWIGQIMPLFFVVGGFAAAAGWRSWTARGGDATGFIRSRTLRLAQPALPLFVFFAVVLSAATLLRLPSDLVDPAAVGAGTPLWFLAAYLLCQAGVPTLARWHERAPRRTLVFLAVGVVVVDAARFGTGITEIGLLNLLFVWPFAQQLGFWYHDGWFDRRHPLTLAGIAAGCYLLLWPLTAVGPYSANLLDDLNPPTVPLAVLAVAQACLLRLAKPLLTQLMAVRAVRGIVFVLGSRLMTVYLWHLPVILVLTGLTLLIPGAAPAPASPAWWWSRPIMFVAVVAVVLALSLLLVRAERIGPLRPVPSSAIVAIAWTCAFLPPFAVMEWFLSLWVAVGGAVLLGIAVVLLRRGRRATAVVGGSGTARSSLGSEA</sequence>
<evidence type="ECO:0000313" key="4">
    <source>
        <dbReference type="Proteomes" id="UP001142291"/>
    </source>
</evidence>
<dbReference type="GO" id="GO:0016747">
    <property type="term" value="F:acyltransferase activity, transferring groups other than amino-acyl groups"/>
    <property type="evidence" value="ECO:0007669"/>
    <property type="project" value="InterPro"/>
</dbReference>
<protein>
    <recommendedName>
        <fullName evidence="2">Acyltransferase 3 domain-containing protein</fullName>
    </recommendedName>
</protein>
<feature type="transmembrane region" description="Helical" evidence="1">
    <location>
        <begin position="172"/>
        <end position="188"/>
    </location>
</feature>
<evidence type="ECO:0000259" key="2">
    <source>
        <dbReference type="Pfam" id="PF01757"/>
    </source>
</evidence>
<feature type="transmembrane region" description="Helical" evidence="1">
    <location>
        <begin position="366"/>
        <end position="385"/>
    </location>
</feature>
<reference evidence="3" key="1">
    <citation type="journal article" date="2014" name="Int. J. Syst. Evol. Microbiol.">
        <title>Complete genome sequence of Corynebacterium casei LMG S-19264T (=DSM 44701T), isolated from a smear-ripened cheese.</title>
        <authorList>
            <consortium name="US DOE Joint Genome Institute (JGI-PGF)"/>
            <person name="Walter F."/>
            <person name="Albersmeier A."/>
            <person name="Kalinowski J."/>
            <person name="Ruckert C."/>
        </authorList>
    </citation>
    <scope>NUCLEOTIDE SEQUENCE</scope>
    <source>
        <strain evidence="3">VKM Ac-1940</strain>
    </source>
</reference>
<feature type="transmembrane region" description="Helical" evidence="1">
    <location>
        <begin position="287"/>
        <end position="320"/>
    </location>
</feature>
<organism evidence="3 4">
    <name type="scientific">Microbacterium dextranolyticum</name>
    <dbReference type="NCBI Taxonomy" id="36806"/>
    <lineage>
        <taxon>Bacteria</taxon>
        <taxon>Bacillati</taxon>
        <taxon>Actinomycetota</taxon>
        <taxon>Actinomycetes</taxon>
        <taxon>Micrococcales</taxon>
        <taxon>Microbacteriaceae</taxon>
        <taxon>Microbacterium</taxon>
    </lineage>
</organism>
<feature type="transmembrane region" description="Helical" evidence="1">
    <location>
        <begin position="391"/>
        <end position="410"/>
    </location>
</feature>
<feature type="transmembrane region" description="Helical" evidence="1">
    <location>
        <begin position="138"/>
        <end position="160"/>
    </location>
</feature>
<dbReference type="RefSeq" id="WP_204964145.1">
    <property type="nucleotide sequence ID" value="NZ_BAAAUR010000010.1"/>
</dbReference>
<feature type="transmembrane region" description="Helical" evidence="1">
    <location>
        <begin position="224"/>
        <end position="246"/>
    </location>
</feature>
<feature type="transmembrane region" description="Helical" evidence="1">
    <location>
        <begin position="105"/>
        <end position="126"/>
    </location>
</feature>
<dbReference type="InterPro" id="IPR002656">
    <property type="entry name" value="Acyl_transf_3_dom"/>
</dbReference>
<accession>A0A9W6HJY9</accession>
<proteinExistence type="predicted"/>